<dbReference type="Proteomes" id="UP000818603">
    <property type="component" value="Unassembled WGS sequence"/>
</dbReference>
<evidence type="ECO:0000256" key="4">
    <source>
        <dbReference type="ARBA" id="ARBA00022729"/>
    </source>
</evidence>
<reference evidence="8" key="1">
    <citation type="journal article" date="2014" name="Int. J. Syst. Evol. Microbiol.">
        <title>Complete genome sequence of Corynebacterium casei LMG S-19264T (=DSM 44701T), isolated from a smear-ripened cheese.</title>
        <authorList>
            <consortium name="US DOE Joint Genome Institute (JGI-PGF)"/>
            <person name="Walter F."/>
            <person name="Albersmeier A."/>
            <person name="Kalinowski J."/>
            <person name="Ruckert C."/>
        </authorList>
    </citation>
    <scope>NUCLEOTIDE SEQUENCE</scope>
    <source>
        <strain evidence="8">CGMCC 1.14984</strain>
    </source>
</reference>
<dbReference type="EMBL" id="BMGZ01000002">
    <property type="protein sequence ID" value="GGH98904.1"/>
    <property type="molecule type" value="Genomic_DNA"/>
</dbReference>
<comment type="similarity">
    <text evidence="2">Belongs to the polysaccharide deacetylase family.</text>
</comment>
<evidence type="ECO:0000256" key="1">
    <source>
        <dbReference type="ARBA" id="ARBA00003236"/>
    </source>
</evidence>
<dbReference type="InterPro" id="IPR011330">
    <property type="entry name" value="Glyco_hydro/deAcase_b/a-brl"/>
</dbReference>
<evidence type="ECO:0000313" key="8">
    <source>
        <dbReference type="EMBL" id="GGH98904.1"/>
    </source>
</evidence>
<name>A0A8J3A7W1_9PROT</name>
<dbReference type="GO" id="GO:0005975">
    <property type="term" value="P:carbohydrate metabolic process"/>
    <property type="evidence" value="ECO:0007669"/>
    <property type="project" value="InterPro"/>
</dbReference>
<keyword evidence="4 6" id="KW-0732">Signal</keyword>
<feature type="chain" id="PRO_5035163764" description="Chitooligosaccharide deacetylase" evidence="6">
    <location>
        <begin position="25"/>
        <end position="274"/>
    </location>
</feature>
<dbReference type="CDD" id="cd10967">
    <property type="entry name" value="CE4_GLA_like_6s"/>
    <property type="match status" value="1"/>
</dbReference>
<reference evidence="8" key="3">
    <citation type="submission" date="2020-09" db="EMBL/GenBank/DDBJ databases">
        <authorList>
            <person name="Sun Q."/>
            <person name="Zhou Y."/>
        </authorList>
    </citation>
    <scope>NUCLEOTIDE SEQUENCE</scope>
    <source>
        <strain evidence="8">CGMCC 1.14984</strain>
    </source>
</reference>
<reference evidence="9 11" key="2">
    <citation type="submission" date="2020-02" db="EMBL/GenBank/DDBJ databases">
        <title>Genome sequence of Parvularcula flava strain NH6-79.</title>
        <authorList>
            <person name="Abdul Karim M.H."/>
            <person name="Lam M.Q."/>
            <person name="Chen S.J."/>
            <person name="Yahya A."/>
            <person name="Shahir S."/>
            <person name="Shamsir M.S."/>
            <person name="Chong C.S."/>
        </authorList>
    </citation>
    <scope>NUCLEOTIDE SEQUENCE [LARGE SCALE GENOMIC DNA]</scope>
    <source>
        <strain evidence="9 11">NH6-79</strain>
    </source>
</reference>
<dbReference type="PROSITE" id="PS51257">
    <property type="entry name" value="PROKAR_LIPOPROTEIN"/>
    <property type="match status" value="1"/>
</dbReference>
<dbReference type="PANTHER" id="PTHR34216:SF11">
    <property type="entry name" value="CHITOOLIGOSACCHARIDE DEACETYLASE"/>
    <property type="match status" value="1"/>
</dbReference>
<comment type="function">
    <text evidence="1">Is involved in generating a small heat-stable compound (Nod), an acylated oligomer of N-acetylglucosamine, that stimulates mitosis in various plant protoplasts.</text>
</comment>
<dbReference type="InterPro" id="IPR002509">
    <property type="entry name" value="NODB_dom"/>
</dbReference>
<evidence type="ECO:0000313" key="11">
    <source>
        <dbReference type="Proteomes" id="UP000818603"/>
    </source>
</evidence>
<dbReference type="InterPro" id="IPR051398">
    <property type="entry name" value="Polysacch_Deacetylase"/>
</dbReference>
<evidence type="ECO:0000256" key="2">
    <source>
        <dbReference type="ARBA" id="ARBA00010973"/>
    </source>
</evidence>
<protein>
    <recommendedName>
        <fullName evidence="3">Chitooligosaccharide deacetylase</fullName>
    </recommendedName>
    <alternativeName>
        <fullName evidence="5">Nodulation protein B</fullName>
    </alternativeName>
</protein>
<dbReference type="GO" id="GO:0016810">
    <property type="term" value="F:hydrolase activity, acting on carbon-nitrogen (but not peptide) bonds"/>
    <property type="evidence" value="ECO:0007669"/>
    <property type="project" value="InterPro"/>
</dbReference>
<evidence type="ECO:0000313" key="9">
    <source>
        <dbReference type="EMBL" id="NHK28580.1"/>
    </source>
</evidence>
<keyword evidence="11" id="KW-1185">Reference proteome</keyword>
<feature type="domain" description="NodB homology" evidence="7">
    <location>
        <begin position="40"/>
        <end position="274"/>
    </location>
</feature>
<dbReference type="AlphaFoldDB" id="A0A8J3A7W1"/>
<accession>A0A8J3A7W1</accession>
<dbReference type="Gene3D" id="3.20.20.370">
    <property type="entry name" value="Glycoside hydrolase/deacetylase"/>
    <property type="match status" value="1"/>
</dbReference>
<dbReference type="PANTHER" id="PTHR34216">
    <property type="match status" value="1"/>
</dbReference>
<evidence type="ECO:0000259" key="7">
    <source>
        <dbReference type="PROSITE" id="PS51677"/>
    </source>
</evidence>
<sequence>MKNVTAICAALGLTAMTALGCSEAQDEATGKISWPDGKKAAIALTYDDALDTHLDVAAPALDARDLKGTFFVTVGSYPFTGRMEEWRELAGDGHELANHTLFHPCVGGPDREWVMADRDLATYTVGRFVDELALTNRVLEAMDGESVRTYAYTCGDTTAGGESIVEALAPYAIAARTVQQETPTTENGLPDPYLIGTYAEGDPTGEQLIGYAERILEDGTVGTYLFHDIQGEHLSVTAEAHGELLDWLAEHSDEVWVTTFREIMEYVREQEVAE</sequence>
<proteinExistence type="inferred from homology"/>
<dbReference type="SUPFAM" id="SSF88713">
    <property type="entry name" value="Glycoside hydrolase/deacetylase"/>
    <property type="match status" value="1"/>
</dbReference>
<gene>
    <name evidence="9" type="ORF">FF098_011740</name>
    <name evidence="8" type="ORF">GCM10011355_23600</name>
</gene>
<comment type="caution">
    <text evidence="8">The sequence shown here is derived from an EMBL/GenBank/DDBJ whole genome shotgun (WGS) entry which is preliminary data.</text>
</comment>
<feature type="signal peptide" evidence="6">
    <location>
        <begin position="1"/>
        <end position="24"/>
    </location>
</feature>
<evidence type="ECO:0000256" key="3">
    <source>
        <dbReference type="ARBA" id="ARBA00020071"/>
    </source>
</evidence>
<evidence type="ECO:0000256" key="6">
    <source>
        <dbReference type="SAM" id="SignalP"/>
    </source>
</evidence>
<organism evidence="8 10">
    <name type="scientific">Aquisalinus luteolus</name>
    <dbReference type="NCBI Taxonomy" id="1566827"/>
    <lineage>
        <taxon>Bacteria</taxon>
        <taxon>Pseudomonadati</taxon>
        <taxon>Pseudomonadota</taxon>
        <taxon>Alphaproteobacteria</taxon>
        <taxon>Parvularculales</taxon>
        <taxon>Parvularculaceae</taxon>
        <taxon>Aquisalinus</taxon>
    </lineage>
</organism>
<evidence type="ECO:0000313" key="10">
    <source>
        <dbReference type="Proteomes" id="UP000621856"/>
    </source>
</evidence>
<dbReference type="Proteomes" id="UP000621856">
    <property type="component" value="Unassembled WGS sequence"/>
</dbReference>
<dbReference type="RefSeq" id="WP_166426502.1">
    <property type="nucleotide sequence ID" value="NZ_BMGZ01000002.1"/>
</dbReference>
<dbReference type="EMBL" id="VCJR02000002">
    <property type="protein sequence ID" value="NHK28580.1"/>
    <property type="molecule type" value="Genomic_DNA"/>
</dbReference>
<evidence type="ECO:0000256" key="5">
    <source>
        <dbReference type="ARBA" id="ARBA00032976"/>
    </source>
</evidence>
<dbReference type="Pfam" id="PF01522">
    <property type="entry name" value="Polysacc_deac_1"/>
    <property type="match status" value="1"/>
</dbReference>
<dbReference type="PROSITE" id="PS51677">
    <property type="entry name" value="NODB"/>
    <property type="match status" value="1"/>
</dbReference>